<dbReference type="Proteomes" id="UP000248852">
    <property type="component" value="Segment"/>
</dbReference>
<dbReference type="RefSeq" id="YP_009482888.1">
    <property type="nucleotide sequence ID" value="NC_037667.1"/>
</dbReference>
<feature type="region of interest" description="Disordered" evidence="1">
    <location>
        <begin position="1"/>
        <end position="27"/>
    </location>
</feature>
<sequence length="269" mass="28384">MEKNSQRQQRAVAQIAATPASAAGRDSVVAPLKPRAAQQPFCPLFVALPACASAPPTTNNVKKKKRGKKRKKMSLIQPYGGAPMADVRPTTSFGFPPPTPSPYGPSYGFAPPPFYGAPRPPYGFPPPPPYGAPRPPHGRPGASYCAQRRADPDRTYISRDPSVCETYGVRCPSGTIPLRDACGCGCEAVRPSPLPPPPLPAGRPTPCPPGGTGPICTAEYRPTCGCRVTAVHGNQISLDCRTYSNPCQACATGTGSHYRFDGACPGRRT</sequence>
<organism evidence="3">
    <name type="scientific">Pandoravirus quercus</name>
    <dbReference type="NCBI Taxonomy" id="2107709"/>
    <lineage>
        <taxon>Viruses</taxon>
        <taxon>Pandoravirus</taxon>
    </lineage>
</organism>
<evidence type="ECO:0000259" key="2">
    <source>
        <dbReference type="PROSITE" id="PS51465"/>
    </source>
</evidence>
<dbReference type="KEGG" id="vg:36843760"/>
<evidence type="ECO:0000313" key="3">
    <source>
        <dbReference type="EMBL" id="AVK74619.1"/>
    </source>
</evidence>
<proteinExistence type="predicted"/>
<feature type="compositionally biased region" description="Low complexity" evidence="1">
    <location>
        <begin position="1"/>
        <end position="17"/>
    </location>
</feature>
<accession>A0A2U7U867</accession>
<name>A0A2U7U867_9VIRU</name>
<dbReference type="GeneID" id="36843760"/>
<evidence type="ECO:0000256" key="1">
    <source>
        <dbReference type="SAM" id="MobiDB-lite"/>
    </source>
</evidence>
<gene>
    <name evidence="3" type="ORF">pqer_cds_197</name>
</gene>
<dbReference type="InterPro" id="IPR002350">
    <property type="entry name" value="Kazal_dom"/>
</dbReference>
<reference evidence="3" key="1">
    <citation type="journal article" date="2018" name="Nat. Commun.">
        <title>Diversity and evolution of the emerging Pandoraviridae family.</title>
        <authorList>
            <person name="Legendre M."/>
            <person name="Fabre E."/>
            <person name="Poirot O."/>
            <person name="Jeudy S."/>
            <person name="Lartigue A."/>
            <person name="Alempic J.M."/>
            <person name="Beucher L."/>
            <person name="Philippe N."/>
            <person name="Bertaux L."/>
            <person name="Christo-Foroux E."/>
            <person name="Labadie K."/>
            <person name="Coute Y."/>
            <person name="Abergel C."/>
            <person name="Claverie J.M."/>
        </authorList>
    </citation>
    <scope>NUCLEOTIDE SEQUENCE [LARGE SCALE GENOMIC DNA]</scope>
    <source>
        <strain evidence="3">Quercus</strain>
    </source>
</reference>
<protein>
    <recommendedName>
        <fullName evidence="2">Kazal-like domain-containing protein</fullName>
    </recommendedName>
</protein>
<dbReference type="PROSITE" id="PS51465">
    <property type="entry name" value="KAZAL_2"/>
    <property type="match status" value="1"/>
</dbReference>
<dbReference type="EMBL" id="MG011689">
    <property type="protein sequence ID" value="AVK74619.1"/>
    <property type="molecule type" value="Genomic_DNA"/>
</dbReference>
<feature type="domain" description="Kazal-like" evidence="2">
    <location>
        <begin position="201"/>
        <end position="266"/>
    </location>
</feature>